<comment type="caution">
    <text evidence="3">The sequence shown here is derived from an EMBL/GenBank/DDBJ whole genome shotgun (WGS) entry which is preliminary data.</text>
</comment>
<gene>
    <name evidence="3" type="ORF">BDA99DRAFT_549387</name>
</gene>
<evidence type="ECO:0000313" key="4">
    <source>
        <dbReference type="Proteomes" id="UP001209540"/>
    </source>
</evidence>
<dbReference type="GO" id="GO:0005739">
    <property type="term" value="C:mitochondrion"/>
    <property type="evidence" value="ECO:0007669"/>
    <property type="project" value="TreeGrafter"/>
</dbReference>
<keyword evidence="1" id="KW-1133">Transmembrane helix</keyword>
<evidence type="ECO:0000259" key="2">
    <source>
        <dbReference type="Pfam" id="PF06916"/>
    </source>
</evidence>
<dbReference type="Proteomes" id="UP001209540">
    <property type="component" value="Unassembled WGS sequence"/>
</dbReference>
<dbReference type="AlphaFoldDB" id="A0AAD5P721"/>
<name>A0AAD5P721_9FUNG</name>
<reference evidence="3" key="2">
    <citation type="submission" date="2023-02" db="EMBL/GenBank/DDBJ databases">
        <authorList>
            <consortium name="DOE Joint Genome Institute"/>
            <person name="Mondo S.J."/>
            <person name="Chang Y."/>
            <person name="Wang Y."/>
            <person name="Ahrendt S."/>
            <person name="Andreopoulos W."/>
            <person name="Barry K."/>
            <person name="Beard J."/>
            <person name="Benny G.L."/>
            <person name="Blankenship S."/>
            <person name="Bonito G."/>
            <person name="Cuomo C."/>
            <person name="Desiro A."/>
            <person name="Gervers K.A."/>
            <person name="Hundley H."/>
            <person name="Kuo A."/>
            <person name="LaButti K."/>
            <person name="Lang B.F."/>
            <person name="Lipzen A."/>
            <person name="O'Donnell K."/>
            <person name="Pangilinan J."/>
            <person name="Reynolds N."/>
            <person name="Sandor L."/>
            <person name="Smith M.W."/>
            <person name="Tsang A."/>
            <person name="Grigoriev I.V."/>
            <person name="Stajich J.E."/>
            <person name="Spatafora J.W."/>
        </authorList>
    </citation>
    <scope>NUCLEOTIDE SEQUENCE</scope>
    <source>
        <strain evidence="3">RSA 2281</strain>
    </source>
</reference>
<keyword evidence="1" id="KW-0812">Transmembrane</keyword>
<sequence length="122" mass="13640">MKKYGPVGVGVYLALSVVDLGLTMAVISFKGADKVKGMEEWVLHKIKGWVGIRHKPSSDEDQDSNEILVEHNEKPSFTSLFVIAYGIHKTILLPFRLSLTAAITPIVARRLRDLGWIKKIIK</sequence>
<evidence type="ECO:0000256" key="1">
    <source>
        <dbReference type="SAM" id="Phobius"/>
    </source>
</evidence>
<evidence type="ECO:0000313" key="3">
    <source>
        <dbReference type="EMBL" id="KAI9244024.1"/>
    </source>
</evidence>
<keyword evidence="1" id="KW-0472">Membrane</keyword>
<dbReference type="PANTHER" id="PTHR21377:SF0">
    <property type="entry name" value="PROTEIN FAM210B, MITOCHONDRIAL"/>
    <property type="match status" value="1"/>
</dbReference>
<proteinExistence type="predicted"/>
<dbReference type="EMBL" id="JAIXMP010000064">
    <property type="protein sequence ID" value="KAI9244024.1"/>
    <property type="molecule type" value="Genomic_DNA"/>
</dbReference>
<dbReference type="InterPro" id="IPR045866">
    <property type="entry name" value="FAM210A/B-like"/>
</dbReference>
<accession>A0AAD5P721</accession>
<reference evidence="3" key="1">
    <citation type="journal article" date="2022" name="IScience">
        <title>Evolution of zygomycete secretomes and the origins of terrestrial fungal ecologies.</title>
        <authorList>
            <person name="Chang Y."/>
            <person name="Wang Y."/>
            <person name="Mondo S."/>
            <person name="Ahrendt S."/>
            <person name="Andreopoulos W."/>
            <person name="Barry K."/>
            <person name="Beard J."/>
            <person name="Benny G.L."/>
            <person name="Blankenship S."/>
            <person name="Bonito G."/>
            <person name="Cuomo C."/>
            <person name="Desiro A."/>
            <person name="Gervers K.A."/>
            <person name="Hundley H."/>
            <person name="Kuo A."/>
            <person name="LaButti K."/>
            <person name="Lang B.F."/>
            <person name="Lipzen A."/>
            <person name="O'Donnell K."/>
            <person name="Pangilinan J."/>
            <person name="Reynolds N."/>
            <person name="Sandor L."/>
            <person name="Smith M.E."/>
            <person name="Tsang A."/>
            <person name="Grigoriev I.V."/>
            <person name="Stajich J.E."/>
            <person name="Spatafora J.W."/>
        </authorList>
    </citation>
    <scope>NUCLEOTIDE SEQUENCE</scope>
    <source>
        <strain evidence="3">RSA 2281</strain>
    </source>
</reference>
<keyword evidence="4" id="KW-1185">Reference proteome</keyword>
<organism evidence="3 4">
    <name type="scientific">Phascolomyces articulosus</name>
    <dbReference type="NCBI Taxonomy" id="60185"/>
    <lineage>
        <taxon>Eukaryota</taxon>
        <taxon>Fungi</taxon>
        <taxon>Fungi incertae sedis</taxon>
        <taxon>Mucoromycota</taxon>
        <taxon>Mucoromycotina</taxon>
        <taxon>Mucoromycetes</taxon>
        <taxon>Mucorales</taxon>
        <taxon>Lichtheimiaceae</taxon>
        <taxon>Phascolomyces</taxon>
    </lineage>
</organism>
<protein>
    <recommendedName>
        <fullName evidence="2">DUF1279 domain-containing protein</fullName>
    </recommendedName>
</protein>
<dbReference type="PANTHER" id="PTHR21377">
    <property type="entry name" value="PROTEIN FAM210B, MITOCHONDRIAL"/>
    <property type="match status" value="1"/>
</dbReference>
<feature type="domain" description="DUF1279" evidence="2">
    <location>
        <begin position="1"/>
        <end position="106"/>
    </location>
</feature>
<dbReference type="Pfam" id="PF06916">
    <property type="entry name" value="FAM210A-B_dom"/>
    <property type="match status" value="1"/>
</dbReference>
<dbReference type="InterPro" id="IPR009688">
    <property type="entry name" value="FAM210A/B-like_dom"/>
</dbReference>
<feature type="transmembrane region" description="Helical" evidence="1">
    <location>
        <begin position="6"/>
        <end position="29"/>
    </location>
</feature>